<dbReference type="EMBL" id="UZAK01002075">
    <property type="protein sequence ID" value="VDO73004.1"/>
    <property type="molecule type" value="Genomic_DNA"/>
</dbReference>
<dbReference type="AlphaFoldDB" id="A0A183JHQ0"/>
<dbReference type="Proteomes" id="UP000279833">
    <property type="component" value="Unassembled WGS sequence"/>
</dbReference>
<name>A0A183JHQ0_9TREM</name>
<reference evidence="3" key="1">
    <citation type="submission" date="2016-06" db="UniProtKB">
        <authorList>
            <consortium name="WormBaseParasite"/>
        </authorList>
    </citation>
    <scope>IDENTIFICATION</scope>
</reference>
<organism evidence="3">
    <name type="scientific">Schistosoma curassoni</name>
    <dbReference type="NCBI Taxonomy" id="6186"/>
    <lineage>
        <taxon>Eukaryota</taxon>
        <taxon>Metazoa</taxon>
        <taxon>Spiralia</taxon>
        <taxon>Lophotrochozoa</taxon>
        <taxon>Platyhelminthes</taxon>
        <taxon>Trematoda</taxon>
        <taxon>Digenea</taxon>
        <taxon>Strigeidida</taxon>
        <taxon>Schistosomatoidea</taxon>
        <taxon>Schistosomatidae</taxon>
        <taxon>Schistosoma</taxon>
    </lineage>
</organism>
<evidence type="ECO:0000313" key="3">
    <source>
        <dbReference type="WBParaSite" id="SCUD_0000222301-mRNA-1"/>
    </source>
</evidence>
<reference evidence="1 2" key="2">
    <citation type="submission" date="2018-11" db="EMBL/GenBank/DDBJ databases">
        <authorList>
            <consortium name="Pathogen Informatics"/>
        </authorList>
    </citation>
    <scope>NUCLEOTIDE SEQUENCE [LARGE SCALE GENOMIC DNA]</scope>
    <source>
        <strain evidence="1">Dakar</strain>
        <strain evidence="2">Dakar, Senegal</strain>
    </source>
</reference>
<sequence length="117" mass="13566">MPPSKLHSCKTKTSNQNITQFKSIDDTDTYSCHSNTDSKSFESTNYKIPKSTQLYYPLKHCKITNNNNNDNNDLIYKTNLQQDKLNNQIKSQLHTSITKLPKSMIHKQIKFMEHGSE</sequence>
<evidence type="ECO:0000313" key="2">
    <source>
        <dbReference type="Proteomes" id="UP000279833"/>
    </source>
</evidence>
<proteinExistence type="predicted"/>
<gene>
    <name evidence="1" type="ORF">SCUD_LOCUS2224</name>
</gene>
<protein>
    <submittedName>
        <fullName evidence="3">Ovule protein</fullName>
    </submittedName>
</protein>
<accession>A0A183JHQ0</accession>
<keyword evidence="2" id="KW-1185">Reference proteome</keyword>
<evidence type="ECO:0000313" key="1">
    <source>
        <dbReference type="EMBL" id="VDO73004.1"/>
    </source>
</evidence>
<dbReference type="WBParaSite" id="SCUD_0000222301-mRNA-1">
    <property type="protein sequence ID" value="SCUD_0000222301-mRNA-1"/>
    <property type="gene ID" value="SCUD_0000222301"/>
</dbReference>